<accession>A0A6N7L1P8</accession>
<sequence length="127" mass="13901">MSADAPRQPSVVTVPLYQRKAEFFKTLGHPVRIRVLELLSDGEQAVAELLPEVGVEAAHLSQQLAILRRTGLVLSRREGASVFYRLTTPEVADLLAVARSILGTLLTDQAGLLDELRTDTGPTQRRS</sequence>
<organism evidence="5 6">
    <name type="scientific">Streptomyces kaniharaensis</name>
    <dbReference type="NCBI Taxonomy" id="212423"/>
    <lineage>
        <taxon>Bacteria</taxon>
        <taxon>Bacillati</taxon>
        <taxon>Actinomycetota</taxon>
        <taxon>Actinomycetes</taxon>
        <taxon>Kitasatosporales</taxon>
        <taxon>Streptomycetaceae</taxon>
        <taxon>Streptomyces</taxon>
    </lineage>
</organism>
<dbReference type="CDD" id="cd00090">
    <property type="entry name" value="HTH_ARSR"/>
    <property type="match status" value="1"/>
</dbReference>
<dbReference type="InterPro" id="IPR011991">
    <property type="entry name" value="ArsR-like_HTH"/>
</dbReference>
<evidence type="ECO:0000256" key="2">
    <source>
        <dbReference type="ARBA" id="ARBA00023125"/>
    </source>
</evidence>
<evidence type="ECO:0000313" key="6">
    <source>
        <dbReference type="Proteomes" id="UP000450000"/>
    </source>
</evidence>
<dbReference type="InterPro" id="IPR036388">
    <property type="entry name" value="WH-like_DNA-bd_sf"/>
</dbReference>
<evidence type="ECO:0000259" key="4">
    <source>
        <dbReference type="PROSITE" id="PS50987"/>
    </source>
</evidence>
<keyword evidence="6" id="KW-1185">Reference proteome</keyword>
<dbReference type="InterPro" id="IPR051011">
    <property type="entry name" value="Metal_resp_trans_reg"/>
</dbReference>
<name>A0A6N7L1P8_9ACTN</name>
<dbReference type="Proteomes" id="UP000450000">
    <property type="component" value="Unassembled WGS sequence"/>
</dbReference>
<dbReference type="PANTHER" id="PTHR43132:SF2">
    <property type="entry name" value="ARSENICAL RESISTANCE OPERON REPRESSOR ARSR-RELATED"/>
    <property type="match status" value="1"/>
</dbReference>
<evidence type="ECO:0000313" key="5">
    <source>
        <dbReference type="EMBL" id="MQS17075.1"/>
    </source>
</evidence>
<dbReference type="PRINTS" id="PR00778">
    <property type="entry name" value="HTHARSR"/>
</dbReference>
<dbReference type="NCBIfam" id="NF033788">
    <property type="entry name" value="HTH_metalloreg"/>
    <property type="match status" value="1"/>
</dbReference>
<keyword evidence="3" id="KW-0804">Transcription</keyword>
<gene>
    <name evidence="5" type="ORF">F7Q99_34030</name>
</gene>
<dbReference type="PANTHER" id="PTHR43132">
    <property type="entry name" value="ARSENICAL RESISTANCE OPERON REPRESSOR ARSR-RELATED"/>
    <property type="match status" value="1"/>
</dbReference>
<dbReference type="GO" id="GO:0003677">
    <property type="term" value="F:DNA binding"/>
    <property type="evidence" value="ECO:0007669"/>
    <property type="project" value="UniProtKB-KW"/>
</dbReference>
<protein>
    <submittedName>
        <fullName evidence="5">Helix-turn-helix transcriptional regulator</fullName>
    </submittedName>
</protein>
<dbReference type="Gene3D" id="1.10.10.10">
    <property type="entry name" value="Winged helix-like DNA-binding domain superfamily/Winged helix DNA-binding domain"/>
    <property type="match status" value="1"/>
</dbReference>
<keyword evidence="2" id="KW-0238">DNA-binding</keyword>
<keyword evidence="1" id="KW-0805">Transcription regulation</keyword>
<proteinExistence type="predicted"/>
<dbReference type="SUPFAM" id="SSF46785">
    <property type="entry name" value="Winged helix' DNA-binding domain"/>
    <property type="match status" value="1"/>
</dbReference>
<evidence type="ECO:0000256" key="3">
    <source>
        <dbReference type="ARBA" id="ARBA00023163"/>
    </source>
</evidence>
<dbReference type="SMART" id="SM00418">
    <property type="entry name" value="HTH_ARSR"/>
    <property type="match status" value="1"/>
</dbReference>
<dbReference type="InterPro" id="IPR001845">
    <property type="entry name" value="HTH_ArsR_DNA-bd_dom"/>
</dbReference>
<dbReference type="GO" id="GO:0003700">
    <property type="term" value="F:DNA-binding transcription factor activity"/>
    <property type="evidence" value="ECO:0007669"/>
    <property type="project" value="InterPro"/>
</dbReference>
<dbReference type="Pfam" id="PF01022">
    <property type="entry name" value="HTH_5"/>
    <property type="match status" value="1"/>
</dbReference>
<dbReference type="EMBL" id="WBOF01000003">
    <property type="protein sequence ID" value="MQS17075.1"/>
    <property type="molecule type" value="Genomic_DNA"/>
</dbReference>
<comment type="caution">
    <text evidence="5">The sequence shown here is derived from an EMBL/GenBank/DDBJ whole genome shotgun (WGS) entry which is preliminary data.</text>
</comment>
<dbReference type="PROSITE" id="PS50987">
    <property type="entry name" value="HTH_ARSR_2"/>
    <property type="match status" value="1"/>
</dbReference>
<feature type="domain" description="HTH arsR-type" evidence="4">
    <location>
        <begin position="12"/>
        <end position="106"/>
    </location>
</feature>
<reference evidence="5 6" key="1">
    <citation type="submission" date="2019-09" db="EMBL/GenBank/DDBJ databases">
        <title>Genome Sequences of Streptomyces kaniharaensis ATCC 21070.</title>
        <authorList>
            <person name="Zhu W."/>
            <person name="De Crecy-Lagard V."/>
            <person name="Richards N.G."/>
        </authorList>
    </citation>
    <scope>NUCLEOTIDE SEQUENCE [LARGE SCALE GENOMIC DNA]</scope>
    <source>
        <strain evidence="5 6">SF-557</strain>
    </source>
</reference>
<dbReference type="AlphaFoldDB" id="A0A6N7L1P8"/>
<evidence type="ECO:0000256" key="1">
    <source>
        <dbReference type="ARBA" id="ARBA00023015"/>
    </source>
</evidence>
<dbReference type="InterPro" id="IPR036390">
    <property type="entry name" value="WH_DNA-bd_sf"/>
</dbReference>